<dbReference type="Pfam" id="PF01503">
    <property type="entry name" value="PRA-PH"/>
    <property type="match status" value="1"/>
</dbReference>
<dbReference type="OrthoDB" id="9813491at2"/>
<dbReference type="eggNOG" id="COG4997">
    <property type="taxonomic scope" value="Bacteria"/>
</dbReference>
<name>B9Y775_9FIRM</name>
<sequence>MLRNSDIIKFRMERDSMRKIYNKLVRDRIPAIIQSECRDCQTRRLTSVEYQTELKAKLVEEAREVQEASDREALIEELADLSEVLDAMMDFFEIDATEIQAVKDAKAQIRGRFKDRIFLEFTEDKDEPSA</sequence>
<dbReference type="STRING" id="545696.HOLDEFILI_01671"/>
<accession>B9Y775</accession>
<reference evidence="1 2" key="1">
    <citation type="submission" date="2008-12" db="EMBL/GenBank/DDBJ databases">
        <authorList>
            <person name="Fulton L."/>
            <person name="Clifton S."/>
            <person name="Fulton B."/>
            <person name="Xu J."/>
            <person name="Minx P."/>
            <person name="Pepin K.H."/>
            <person name="Johnson M."/>
            <person name="Bhonagiri V."/>
            <person name="Nash W.E."/>
            <person name="Mardis E.R."/>
            <person name="Wilson R.K."/>
        </authorList>
    </citation>
    <scope>NUCLEOTIDE SEQUENCE [LARGE SCALE GENOMIC DNA]</scope>
    <source>
        <strain evidence="1 2">DSM 12042</strain>
    </source>
</reference>
<protein>
    <submittedName>
        <fullName evidence="1">Uncharacterized protein</fullName>
    </submittedName>
</protein>
<organism evidence="1 2">
    <name type="scientific">Holdemania filiformis DSM 12042</name>
    <dbReference type="NCBI Taxonomy" id="545696"/>
    <lineage>
        <taxon>Bacteria</taxon>
        <taxon>Bacillati</taxon>
        <taxon>Bacillota</taxon>
        <taxon>Erysipelotrichia</taxon>
        <taxon>Erysipelotrichales</taxon>
        <taxon>Erysipelotrichaceae</taxon>
        <taxon>Holdemania</taxon>
    </lineage>
</organism>
<dbReference type="EMBL" id="ACCF01000093">
    <property type="protein sequence ID" value="EEF68164.1"/>
    <property type="molecule type" value="Genomic_DNA"/>
</dbReference>
<evidence type="ECO:0000313" key="1">
    <source>
        <dbReference type="EMBL" id="EEF68164.1"/>
    </source>
</evidence>
<proteinExistence type="predicted"/>
<reference evidence="1 2" key="2">
    <citation type="submission" date="2009-02" db="EMBL/GenBank/DDBJ databases">
        <title>Draft genome sequence of Holdemania filiformis DSM 12042.</title>
        <authorList>
            <person name="Sudarsanam P."/>
            <person name="Ley R."/>
            <person name="Guruge J."/>
            <person name="Turnbaugh P.J."/>
            <person name="Mahowald M."/>
            <person name="Liep D."/>
            <person name="Gordon J."/>
        </authorList>
    </citation>
    <scope>NUCLEOTIDE SEQUENCE [LARGE SCALE GENOMIC DNA]</scope>
    <source>
        <strain evidence="1 2">DSM 12042</strain>
    </source>
</reference>
<dbReference type="SUPFAM" id="SSF101386">
    <property type="entry name" value="all-alpha NTP pyrophosphatases"/>
    <property type="match status" value="1"/>
</dbReference>
<dbReference type="AlphaFoldDB" id="B9Y775"/>
<gene>
    <name evidence="1" type="ORF">HOLDEFILI_01671</name>
</gene>
<dbReference type="HOGENOM" id="CLU_142081_0_0_9"/>
<comment type="caution">
    <text evidence="1">The sequence shown here is derived from an EMBL/GenBank/DDBJ whole genome shotgun (WGS) entry which is preliminary data.</text>
</comment>
<evidence type="ECO:0000313" key="2">
    <source>
        <dbReference type="Proteomes" id="UP000005950"/>
    </source>
</evidence>
<dbReference type="InterPro" id="IPR038735">
    <property type="entry name" value="MSMEG_1276-like_NTP-PPase_dom"/>
</dbReference>
<dbReference type="CDD" id="cd11532">
    <property type="entry name" value="NTP-PPase_COG4997"/>
    <property type="match status" value="1"/>
</dbReference>
<dbReference type="InterPro" id="IPR021130">
    <property type="entry name" value="PRib-ATP_PPHydrolase-like"/>
</dbReference>
<dbReference type="Proteomes" id="UP000005950">
    <property type="component" value="Unassembled WGS sequence"/>
</dbReference>